<dbReference type="InterPro" id="IPR036890">
    <property type="entry name" value="HATPase_C_sf"/>
</dbReference>
<keyword evidence="6" id="KW-0418">Kinase</keyword>
<dbReference type="PROSITE" id="PS50109">
    <property type="entry name" value="HIS_KIN"/>
    <property type="match status" value="1"/>
</dbReference>
<dbReference type="CDD" id="cd00082">
    <property type="entry name" value="HisKA"/>
    <property type="match status" value="1"/>
</dbReference>
<sequence length="768" mass="87788">MRISIRAQIITGFLILLVLMGALSYYMISNTRRSLMNSAGSDLMFFADEKLDDIDNHINFHLEQLQLYTRRNYLRDEVERSNKVFDADPKVEPLIKRREEEIGRSNDGFLSPLSKEIINSDFSIQLRTDLIEYLSEIHGYSSFSRTTVTNRYGAVIASTSRFGKYDYKEDDWWIAARENGFSLSSVVYDEGIEKYTVYLATRIEDGKGNFIGVIRGALDIMGIAHNTEVGKSRYETMELKLLTTDGKVIYTTQPFVPFEDISDSLFFKTMNKKEGYFTFREAKRDFLISYIKRESLGSLKSIELILVIEADLGEVLQPLYALERQMLYFSLLTLLVGVVVSLFASYYVTRPIKELTDFSRAVTIENLNKPVDKSLTGLKSEIGSLASSFDRMIRDLRKSQQNLIQQEKSREREATAAVMINTITESAVLLDRQGKVILANDTICERLGVSREKLVGSYIYDFLPKRVAKTKKSKIDEVFRTGKPVNFEDQRFGKNSINSIYPIFDEEGAVENVVMFGYDITKRKQIEKELQHKNEELIKKSEELVRSNRDLEQFAYVASHDLQEPLRAVSSFSQLLSQRYNDRLDKDAQEFIGFIVNGSVRMQQLINDLLSFSRVSTRGKPLEQTDANSVLGQTMVNLSATIEENRAIITNEELPTVMADASQLVQVFQNLIGNAIKFKRGDLPYIHVSAYEEDGSWVFSVKDNGIGIEQEYFDKIFVIFQRLHGKDEYSGTGIGLAICKKIIERHGGKIWVESEPQKGSTFHFTIPQ</sequence>
<dbReference type="InterPro" id="IPR000014">
    <property type="entry name" value="PAS"/>
</dbReference>
<dbReference type="AlphaFoldDB" id="A0A9D8KCT8"/>
<feature type="domain" description="PAS" evidence="9">
    <location>
        <begin position="412"/>
        <end position="482"/>
    </location>
</feature>
<dbReference type="InterPro" id="IPR013656">
    <property type="entry name" value="PAS_4"/>
</dbReference>
<dbReference type="InterPro" id="IPR003661">
    <property type="entry name" value="HisK_dim/P_dom"/>
</dbReference>
<dbReference type="Gene3D" id="3.30.565.10">
    <property type="entry name" value="Histidine kinase-like ATPase, C-terminal domain"/>
    <property type="match status" value="1"/>
</dbReference>
<evidence type="ECO:0000259" key="9">
    <source>
        <dbReference type="PROSITE" id="PS50112"/>
    </source>
</evidence>
<comment type="subcellular location">
    <subcellularLocation>
        <location evidence="2">Membrane</location>
    </subcellularLocation>
</comment>
<evidence type="ECO:0000259" key="10">
    <source>
        <dbReference type="PROSITE" id="PS50113"/>
    </source>
</evidence>
<dbReference type="Gene3D" id="3.30.450.20">
    <property type="entry name" value="PAS domain"/>
    <property type="match status" value="2"/>
</dbReference>
<proteinExistence type="predicted"/>
<dbReference type="InterPro" id="IPR052162">
    <property type="entry name" value="Sensor_kinase/Photoreceptor"/>
</dbReference>
<dbReference type="NCBIfam" id="TIGR00229">
    <property type="entry name" value="sensory_box"/>
    <property type="match status" value="1"/>
</dbReference>
<dbReference type="FunFam" id="3.30.565.10:FF:000006">
    <property type="entry name" value="Sensor histidine kinase WalK"/>
    <property type="match status" value="1"/>
</dbReference>
<dbReference type="GO" id="GO:0016020">
    <property type="term" value="C:membrane"/>
    <property type="evidence" value="ECO:0007669"/>
    <property type="project" value="UniProtKB-SubCell"/>
</dbReference>
<dbReference type="EC" id="2.7.13.3" evidence="3"/>
<dbReference type="SMART" id="SM00091">
    <property type="entry name" value="PAS"/>
    <property type="match status" value="1"/>
</dbReference>
<gene>
    <name evidence="12" type="ORF">JW984_06170</name>
</gene>
<dbReference type="SMART" id="SM00304">
    <property type="entry name" value="HAMP"/>
    <property type="match status" value="1"/>
</dbReference>
<organism evidence="12 13">
    <name type="scientific">Candidatus Zymogenus saltonus</name>
    <dbReference type="NCBI Taxonomy" id="2844893"/>
    <lineage>
        <taxon>Bacteria</taxon>
        <taxon>Deltaproteobacteria</taxon>
        <taxon>Candidatus Zymogenia</taxon>
        <taxon>Candidatus Zymogeniales</taxon>
        <taxon>Candidatus Zymogenaceae</taxon>
        <taxon>Candidatus Zymogenus</taxon>
    </lineage>
</organism>
<name>A0A9D8KCT8_9DELT</name>
<dbReference type="InterPro" id="IPR036097">
    <property type="entry name" value="HisK_dim/P_sf"/>
</dbReference>
<protein>
    <recommendedName>
        <fullName evidence="3">histidine kinase</fullName>
        <ecNumber evidence="3">2.7.13.3</ecNumber>
    </recommendedName>
</protein>
<dbReference type="EMBL" id="JAFGIX010000028">
    <property type="protein sequence ID" value="MBN1572770.1"/>
    <property type="molecule type" value="Genomic_DNA"/>
</dbReference>
<dbReference type="InterPro" id="IPR003660">
    <property type="entry name" value="HAMP_dom"/>
</dbReference>
<dbReference type="InterPro" id="IPR035965">
    <property type="entry name" value="PAS-like_dom_sf"/>
</dbReference>
<keyword evidence="7" id="KW-0472">Membrane</keyword>
<evidence type="ECO:0000256" key="5">
    <source>
        <dbReference type="ARBA" id="ARBA00022679"/>
    </source>
</evidence>
<dbReference type="SMART" id="SM00388">
    <property type="entry name" value="HisKA"/>
    <property type="match status" value="1"/>
</dbReference>
<evidence type="ECO:0000256" key="4">
    <source>
        <dbReference type="ARBA" id="ARBA00022553"/>
    </source>
</evidence>
<dbReference type="SUPFAM" id="SSF55874">
    <property type="entry name" value="ATPase domain of HSP90 chaperone/DNA topoisomerase II/histidine kinase"/>
    <property type="match status" value="1"/>
</dbReference>
<evidence type="ECO:0000256" key="2">
    <source>
        <dbReference type="ARBA" id="ARBA00004370"/>
    </source>
</evidence>
<dbReference type="GO" id="GO:0000155">
    <property type="term" value="F:phosphorelay sensor kinase activity"/>
    <property type="evidence" value="ECO:0007669"/>
    <property type="project" value="InterPro"/>
</dbReference>
<reference evidence="12" key="1">
    <citation type="journal article" date="2021" name="Environ. Microbiol.">
        <title>Genomic characterization of three novel Desulfobacterota classes expand the metabolic and phylogenetic diversity of the phylum.</title>
        <authorList>
            <person name="Murphy C.L."/>
            <person name="Biggerstaff J."/>
            <person name="Eichhorn A."/>
            <person name="Ewing E."/>
            <person name="Shahan R."/>
            <person name="Soriano D."/>
            <person name="Stewart S."/>
            <person name="VanMol K."/>
            <person name="Walker R."/>
            <person name="Walters P."/>
            <person name="Elshahed M.S."/>
            <person name="Youssef N.H."/>
        </authorList>
    </citation>
    <scope>NUCLEOTIDE SEQUENCE</scope>
    <source>
        <strain evidence="12">Zod_Metabat.24</strain>
    </source>
</reference>
<dbReference type="Pfam" id="PF00512">
    <property type="entry name" value="HisKA"/>
    <property type="match status" value="1"/>
</dbReference>
<dbReference type="CDD" id="cd12914">
    <property type="entry name" value="PDC1_DGC_like"/>
    <property type="match status" value="1"/>
</dbReference>
<dbReference type="SMART" id="SM00387">
    <property type="entry name" value="HATPase_c"/>
    <property type="match status" value="1"/>
</dbReference>
<keyword evidence="5" id="KW-0808">Transferase</keyword>
<keyword evidence="4" id="KW-0597">Phosphoprotein</keyword>
<dbReference type="PROSITE" id="PS50885">
    <property type="entry name" value="HAMP"/>
    <property type="match status" value="1"/>
</dbReference>
<dbReference type="SUPFAM" id="SSF158472">
    <property type="entry name" value="HAMP domain-like"/>
    <property type="match status" value="1"/>
</dbReference>
<dbReference type="CDD" id="cd16921">
    <property type="entry name" value="HATPase_FilI-like"/>
    <property type="match status" value="1"/>
</dbReference>
<dbReference type="SUPFAM" id="SSF47384">
    <property type="entry name" value="Homodimeric domain of signal transducing histidine kinase"/>
    <property type="match status" value="1"/>
</dbReference>
<evidence type="ECO:0000256" key="1">
    <source>
        <dbReference type="ARBA" id="ARBA00000085"/>
    </source>
</evidence>
<feature type="transmembrane region" description="Helical" evidence="7">
    <location>
        <begin position="6"/>
        <end position="28"/>
    </location>
</feature>
<comment type="catalytic activity">
    <reaction evidence="1">
        <text>ATP + protein L-histidine = ADP + protein N-phospho-L-histidine.</text>
        <dbReference type="EC" id="2.7.13.3"/>
    </reaction>
</comment>
<dbReference type="Gene3D" id="1.10.287.130">
    <property type="match status" value="1"/>
</dbReference>
<comment type="caution">
    <text evidence="12">The sequence shown here is derived from an EMBL/GenBank/DDBJ whole genome shotgun (WGS) entry which is preliminary data.</text>
</comment>
<feature type="transmembrane region" description="Helical" evidence="7">
    <location>
        <begin position="326"/>
        <end position="348"/>
    </location>
</feature>
<feature type="domain" description="PAC" evidence="10">
    <location>
        <begin position="469"/>
        <end position="532"/>
    </location>
</feature>
<dbReference type="InterPro" id="IPR004358">
    <property type="entry name" value="Sig_transdc_His_kin-like_C"/>
</dbReference>
<evidence type="ECO:0000259" key="11">
    <source>
        <dbReference type="PROSITE" id="PS50885"/>
    </source>
</evidence>
<keyword evidence="7" id="KW-1133">Transmembrane helix</keyword>
<dbReference type="InterPro" id="IPR003594">
    <property type="entry name" value="HATPase_dom"/>
</dbReference>
<keyword evidence="7" id="KW-0812">Transmembrane</keyword>
<dbReference type="Gene3D" id="6.10.340.10">
    <property type="match status" value="1"/>
</dbReference>
<reference evidence="12" key="2">
    <citation type="submission" date="2021-01" db="EMBL/GenBank/DDBJ databases">
        <authorList>
            <person name="Hahn C.R."/>
            <person name="Youssef N.H."/>
            <person name="Elshahed M."/>
        </authorList>
    </citation>
    <scope>NUCLEOTIDE SEQUENCE</scope>
    <source>
        <strain evidence="12">Zod_Metabat.24</strain>
    </source>
</reference>
<dbReference type="Pfam" id="PF02518">
    <property type="entry name" value="HATPase_c"/>
    <property type="match status" value="1"/>
</dbReference>
<evidence type="ECO:0000256" key="6">
    <source>
        <dbReference type="ARBA" id="ARBA00022777"/>
    </source>
</evidence>
<dbReference type="PRINTS" id="PR00344">
    <property type="entry name" value="BCTRLSENSOR"/>
</dbReference>
<dbReference type="Pfam" id="PF08448">
    <property type="entry name" value="PAS_4"/>
    <property type="match status" value="1"/>
</dbReference>
<dbReference type="PROSITE" id="PS50112">
    <property type="entry name" value="PAS"/>
    <property type="match status" value="1"/>
</dbReference>
<dbReference type="PANTHER" id="PTHR43304">
    <property type="entry name" value="PHYTOCHROME-LIKE PROTEIN CPH1"/>
    <property type="match status" value="1"/>
</dbReference>
<dbReference type="CDD" id="cd06225">
    <property type="entry name" value="HAMP"/>
    <property type="match status" value="1"/>
</dbReference>
<dbReference type="PROSITE" id="PS50113">
    <property type="entry name" value="PAC"/>
    <property type="match status" value="1"/>
</dbReference>
<evidence type="ECO:0000259" key="8">
    <source>
        <dbReference type="PROSITE" id="PS50109"/>
    </source>
</evidence>
<evidence type="ECO:0000313" key="12">
    <source>
        <dbReference type="EMBL" id="MBN1572770.1"/>
    </source>
</evidence>
<dbReference type="SUPFAM" id="SSF55785">
    <property type="entry name" value="PYP-like sensor domain (PAS domain)"/>
    <property type="match status" value="1"/>
</dbReference>
<dbReference type="PANTHER" id="PTHR43304:SF1">
    <property type="entry name" value="PAC DOMAIN-CONTAINING PROTEIN"/>
    <property type="match status" value="1"/>
</dbReference>
<dbReference type="CDD" id="cd00130">
    <property type="entry name" value="PAS"/>
    <property type="match status" value="1"/>
</dbReference>
<accession>A0A9D8KCT8</accession>
<evidence type="ECO:0000256" key="7">
    <source>
        <dbReference type="SAM" id="Phobius"/>
    </source>
</evidence>
<dbReference type="InterPro" id="IPR000700">
    <property type="entry name" value="PAS-assoc_C"/>
</dbReference>
<feature type="domain" description="Histidine kinase" evidence="8">
    <location>
        <begin position="557"/>
        <end position="768"/>
    </location>
</feature>
<feature type="domain" description="HAMP" evidence="11">
    <location>
        <begin position="346"/>
        <end position="401"/>
    </location>
</feature>
<evidence type="ECO:0000256" key="3">
    <source>
        <dbReference type="ARBA" id="ARBA00012438"/>
    </source>
</evidence>
<evidence type="ECO:0000313" key="13">
    <source>
        <dbReference type="Proteomes" id="UP000809273"/>
    </source>
</evidence>
<dbReference type="InterPro" id="IPR005467">
    <property type="entry name" value="His_kinase_dom"/>
</dbReference>
<dbReference type="Proteomes" id="UP000809273">
    <property type="component" value="Unassembled WGS sequence"/>
</dbReference>